<feature type="transmembrane region" description="Helical" evidence="1">
    <location>
        <begin position="67"/>
        <end position="89"/>
    </location>
</feature>
<dbReference type="STRING" id="206665.SAMN04488516_10669"/>
<organism evidence="2 3">
    <name type="scientific">Desulfonauticus submarinus</name>
    <dbReference type="NCBI Taxonomy" id="206665"/>
    <lineage>
        <taxon>Bacteria</taxon>
        <taxon>Pseudomonadati</taxon>
        <taxon>Thermodesulfobacteriota</taxon>
        <taxon>Desulfovibrionia</taxon>
        <taxon>Desulfovibrionales</taxon>
        <taxon>Desulfonauticaceae</taxon>
        <taxon>Desulfonauticus</taxon>
    </lineage>
</organism>
<dbReference type="Proteomes" id="UP000199602">
    <property type="component" value="Unassembled WGS sequence"/>
</dbReference>
<name>A0A1H0DZV9_9BACT</name>
<reference evidence="2 3" key="1">
    <citation type="submission" date="2016-10" db="EMBL/GenBank/DDBJ databases">
        <authorList>
            <person name="de Groot N.N."/>
        </authorList>
    </citation>
    <scope>NUCLEOTIDE SEQUENCE [LARGE SCALE GENOMIC DNA]</scope>
    <source>
        <strain evidence="2 3">DSM 15269</strain>
    </source>
</reference>
<feature type="transmembrane region" description="Helical" evidence="1">
    <location>
        <begin position="95"/>
        <end position="117"/>
    </location>
</feature>
<keyword evidence="1" id="KW-0812">Transmembrane</keyword>
<keyword evidence="3" id="KW-1185">Reference proteome</keyword>
<dbReference type="AlphaFoldDB" id="A0A1H0DZV9"/>
<evidence type="ECO:0000256" key="1">
    <source>
        <dbReference type="SAM" id="Phobius"/>
    </source>
</evidence>
<evidence type="ECO:0000313" key="2">
    <source>
        <dbReference type="EMBL" id="SDN75576.1"/>
    </source>
</evidence>
<dbReference type="EMBL" id="FNIN01000006">
    <property type="protein sequence ID" value="SDN75576.1"/>
    <property type="molecule type" value="Genomic_DNA"/>
</dbReference>
<dbReference type="RefSeq" id="WP_092065349.1">
    <property type="nucleotide sequence ID" value="NZ_FNIN01000006.1"/>
</dbReference>
<proteinExistence type="predicted"/>
<gene>
    <name evidence="2" type="ORF">SAMN04488516_10669</name>
</gene>
<dbReference type="OrthoDB" id="370170at2"/>
<sequence>MDKSIHLLIPTFAFALFILCPRMAAMTTLIHKNFPQCSIYVLVLGGALISIPFLFVLTWLVGKYGILAGLGFAILTDFLSALLLSFVSLKAGVETLIIAIFVVIGSKVASTLTAKLFP</sequence>
<feature type="transmembrane region" description="Helical" evidence="1">
    <location>
        <begin position="40"/>
        <end position="60"/>
    </location>
</feature>
<evidence type="ECO:0000313" key="3">
    <source>
        <dbReference type="Proteomes" id="UP000199602"/>
    </source>
</evidence>
<keyword evidence="1" id="KW-1133">Transmembrane helix</keyword>
<keyword evidence="1" id="KW-0472">Membrane</keyword>
<protein>
    <submittedName>
        <fullName evidence="2">Uncharacterized protein</fullName>
    </submittedName>
</protein>
<accession>A0A1H0DZV9</accession>